<sequence>MTQQQYTAIGKRRLIDLPKMPAGELFQWLATKPTWIQARVVKQLQLNNSH</sequence>
<dbReference type="EMBL" id="BPEY01000062">
    <property type="protein sequence ID" value="GIU48902.1"/>
    <property type="molecule type" value="Genomic_DNA"/>
</dbReference>
<evidence type="ECO:0000313" key="1">
    <source>
        <dbReference type="EMBL" id="GIU48902.1"/>
    </source>
</evidence>
<organism evidence="1 2">
    <name type="scientific">Shewanella sairae</name>
    <dbReference type="NCBI Taxonomy" id="190310"/>
    <lineage>
        <taxon>Bacteria</taxon>
        <taxon>Pseudomonadati</taxon>
        <taxon>Pseudomonadota</taxon>
        <taxon>Gammaproteobacteria</taxon>
        <taxon>Alteromonadales</taxon>
        <taxon>Shewanellaceae</taxon>
        <taxon>Shewanella</taxon>
    </lineage>
</organism>
<evidence type="ECO:0000313" key="2">
    <source>
        <dbReference type="Proteomes" id="UP000887104"/>
    </source>
</evidence>
<keyword evidence="2" id="KW-1185">Reference proteome</keyword>
<name>A0ABQ4PLE6_9GAMM</name>
<comment type="caution">
    <text evidence="1">The sequence shown here is derived from an EMBL/GenBank/DDBJ whole genome shotgun (WGS) entry which is preliminary data.</text>
</comment>
<dbReference type="Proteomes" id="UP000887104">
    <property type="component" value="Unassembled WGS sequence"/>
</dbReference>
<accession>A0ABQ4PLE6</accession>
<reference evidence="1" key="1">
    <citation type="submission" date="2021-05" db="EMBL/GenBank/DDBJ databases">
        <title>Molecular characterization for Shewanella algae harboring chromosomal blaOXA-55-like strains isolated from clinical and environment sample.</title>
        <authorList>
            <person name="Ohama Y."/>
            <person name="Aoki K."/>
            <person name="Harada S."/>
            <person name="Moriya K."/>
            <person name="Ishii Y."/>
            <person name="Tateda K."/>
        </authorList>
    </citation>
    <scope>NUCLEOTIDE SEQUENCE</scope>
    <source>
        <strain evidence="1">JCM 11563</strain>
    </source>
</reference>
<protein>
    <submittedName>
        <fullName evidence="1">Uncharacterized protein</fullName>
    </submittedName>
</protein>
<proteinExistence type="predicted"/>
<gene>
    <name evidence="1" type="ORF">TUM4438_31350</name>
</gene>